<comment type="caution">
    <text evidence="2">The sequence shown here is derived from an EMBL/GenBank/DDBJ whole genome shotgun (WGS) entry which is preliminary data.</text>
</comment>
<proteinExistence type="predicted"/>
<keyword evidence="1" id="KW-0812">Transmembrane</keyword>
<gene>
    <name evidence="2" type="ORF">GCM10009030_28080</name>
</gene>
<accession>A0A830GRG5</accession>
<keyword evidence="3" id="KW-1185">Reference proteome</keyword>
<reference evidence="2" key="1">
    <citation type="journal article" date="2014" name="Int. J. Syst. Evol. Microbiol.">
        <title>Complete genome sequence of Corynebacterium casei LMG S-19264T (=DSM 44701T), isolated from a smear-ripened cheese.</title>
        <authorList>
            <consortium name="US DOE Joint Genome Institute (JGI-PGF)"/>
            <person name="Walter F."/>
            <person name="Albersmeier A."/>
            <person name="Kalinowski J."/>
            <person name="Ruckert C."/>
        </authorList>
    </citation>
    <scope>NUCLEOTIDE SEQUENCE</scope>
    <source>
        <strain evidence="2">JCM 17820</strain>
    </source>
</reference>
<dbReference type="AlphaFoldDB" id="A0A830GRG5"/>
<dbReference type="RefSeq" id="WP_188999050.1">
    <property type="nucleotide sequence ID" value="NZ_BMOU01000004.1"/>
</dbReference>
<dbReference type="EMBL" id="BMOU01000004">
    <property type="protein sequence ID" value="GGN98075.1"/>
    <property type="molecule type" value="Genomic_DNA"/>
</dbReference>
<feature type="transmembrane region" description="Helical" evidence="1">
    <location>
        <begin position="6"/>
        <end position="25"/>
    </location>
</feature>
<dbReference type="Proteomes" id="UP000605784">
    <property type="component" value="Unassembled WGS sequence"/>
</dbReference>
<evidence type="ECO:0000313" key="2">
    <source>
        <dbReference type="EMBL" id="GGN98075.1"/>
    </source>
</evidence>
<evidence type="ECO:0000313" key="3">
    <source>
        <dbReference type="Proteomes" id="UP000605784"/>
    </source>
</evidence>
<protein>
    <submittedName>
        <fullName evidence="2">Uncharacterized protein</fullName>
    </submittedName>
</protein>
<keyword evidence="1" id="KW-0472">Membrane</keyword>
<sequence length="53" mass="5650">MESEHAFLPLFAVVLSLGVTGLLAIPSWSMVFATLAAVACLGIGVVVYATYWY</sequence>
<organism evidence="2 3">
    <name type="scientific">Haloarcula pellucida</name>
    <dbReference type="NCBI Taxonomy" id="1427151"/>
    <lineage>
        <taxon>Archaea</taxon>
        <taxon>Methanobacteriati</taxon>
        <taxon>Methanobacteriota</taxon>
        <taxon>Stenosarchaea group</taxon>
        <taxon>Halobacteria</taxon>
        <taxon>Halobacteriales</taxon>
        <taxon>Haloarculaceae</taxon>
        <taxon>Haloarcula</taxon>
    </lineage>
</organism>
<name>A0A830GRG5_9EURY</name>
<feature type="transmembrane region" description="Helical" evidence="1">
    <location>
        <begin position="32"/>
        <end position="51"/>
    </location>
</feature>
<keyword evidence="1" id="KW-1133">Transmembrane helix</keyword>
<evidence type="ECO:0000256" key="1">
    <source>
        <dbReference type="SAM" id="Phobius"/>
    </source>
</evidence>
<reference evidence="2" key="2">
    <citation type="submission" date="2020-09" db="EMBL/GenBank/DDBJ databases">
        <authorList>
            <person name="Sun Q."/>
            <person name="Ohkuma M."/>
        </authorList>
    </citation>
    <scope>NUCLEOTIDE SEQUENCE</scope>
    <source>
        <strain evidence="2">JCM 17820</strain>
    </source>
</reference>